<dbReference type="AlphaFoldDB" id="A0A8J7UXQ2"/>
<proteinExistence type="predicted"/>
<dbReference type="Proteomes" id="UP000673975">
    <property type="component" value="Unassembled WGS sequence"/>
</dbReference>
<feature type="region of interest" description="Disordered" evidence="1">
    <location>
        <begin position="16"/>
        <end position="51"/>
    </location>
</feature>
<dbReference type="EMBL" id="JAFIDN010000012">
    <property type="protein sequence ID" value="MBP3193584.1"/>
    <property type="molecule type" value="Genomic_DNA"/>
</dbReference>
<gene>
    <name evidence="2" type="ORF">NATSA_12985</name>
</gene>
<protein>
    <submittedName>
        <fullName evidence="2">Uncharacterized protein</fullName>
    </submittedName>
</protein>
<sequence>MLFVILNCRFVDNDQFGTNIPQKKRQKDARDWDKKKAGRRGYGGPLSAPLRGVKIKKEMRRPP</sequence>
<dbReference type="RefSeq" id="WP_210513042.1">
    <property type="nucleotide sequence ID" value="NZ_JAFIDN010000012.1"/>
</dbReference>
<comment type="caution">
    <text evidence="2">The sequence shown here is derived from an EMBL/GenBank/DDBJ whole genome shotgun (WGS) entry which is preliminary data.</text>
</comment>
<evidence type="ECO:0000313" key="2">
    <source>
        <dbReference type="EMBL" id="MBP3193584.1"/>
    </source>
</evidence>
<evidence type="ECO:0000256" key="1">
    <source>
        <dbReference type="SAM" id="MobiDB-lite"/>
    </source>
</evidence>
<reference evidence="2" key="1">
    <citation type="submission" date="2021-02" db="EMBL/GenBank/DDBJ databases">
        <title>Natronogracilivirga saccharolytica gen. nov. sp. nov. a new anaerobic, haloalkiliphilic carbohydrate-fermenting bacterium from soda lake and proposing of Cyclonatronumiaceae fam. nov. in the phylum Balneolaeota.</title>
        <authorList>
            <person name="Zhilina T.N."/>
            <person name="Sorokin D.Y."/>
            <person name="Zavarzina D.G."/>
            <person name="Toshchakov S.V."/>
            <person name="Kublanov I.V."/>
        </authorList>
    </citation>
    <scope>NUCLEOTIDE SEQUENCE</scope>
    <source>
        <strain evidence="2">Z-1702</strain>
    </source>
</reference>
<name>A0A8J7UXQ2_9BACT</name>
<organism evidence="2 3">
    <name type="scientific">Natronogracilivirga saccharolytica</name>
    <dbReference type="NCBI Taxonomy" id="2812953"/>
    <lineage>
        <taxon>Bacteria</taxon>
        <taxon>Pseudomonadati</taxon>
        <taxon>Balneolota</taxon>
        <taxon>Balneolia</taxon>
        <taxon>Balneolales</taxon>
        <taxon>Cyclonatronaceae</taxon>
        <taxon>Natronogracilivirga</taxon>
    </lineage>
</organism>
<evidence type="ECO:0000313" key="3">
    <source>
        <dbReference type="Proteomes" id="UP000673975"/>
    </source>
</evidence>
<feature type="non-terminal residue" evidence="2">
    <location>
        <position position="63"/>
    </location>
</feature>
<accession>A0A8J7UXQ2</accession>
<keyword evidence="3" id="KW-1185">Reference proteome</keyword>